<dbReference type="Pfam" id="PF13927">
    <property type="entry name" value="Ig_3"/>
    <property type="match status" value="1"/>
</dbReference>
<dbReference type="InterPro" id="IPR013783">
    <property type="entry name" value="Ig-like_fold"/>
</dbReference>
<feature type="domain" description="Ig-like" evidence="1">
    <location>
        <begin position="59"/>
        <end position="138"/>
    </location>
</feature>
<dbReference type="PANTHER" id="PTHR23278">
    <property type="entry name" value="SIDESTEP PROTEIN"/>
    <property type="match status" value="1"/>
</dbReference>
<dbReference type="Proteomes" id="UP000037069">
    <property type="component" value="Unassembled WGS sequence"/>
</dbReference>
<dbReference type="OrthoDB" id="8825892at2759"/>
<proteinExistence type="predicted"/>
<evidence type="ECO:0000259" key="1">
    <source>
        <dbReference type="PROSITE" id="PS50835"/>
    </source>
</evidence>
<dbReference type="OMA" id="CIFTIMP"/>
<evidence type="ECO:0000313" key="3">
    <source>
        <dbReference type="Proteomes" id="UP000037069"/>
    </source>
</evidence>
<dbReference type="PROSITE" id="PS50835">
    <property type="entry name" value="IG_LIKE"/>
    <property type="match status" value="2"/>
</dbReference>
<organism evidence="2 3">
    <name type="scientific">Lucilia cuprina</name>
    <name type="common">Green bottle fly</name>
    <name type="synonym">Australian sheep blowfly</name>
    <dbReference type="NCBI Taxonomy" id="7375"/>
    <lineage>
        <taxon>Eukaryota</taxon>
        <taxon>Metazoa</taxon>
        <taxon>Ecdysozoa</taxon>
        <taxon>Arthropoda</taxon>
        <taxon>Hexapoda</taxon>
        <taxon>Insecta</taxon>
        <taxon>Pterygota</taxon>
        <taxon>Neoptera</taxon>
        <taxon>Endopterygota</taxon>
        <taxon>Diptera</taxon>
        <taxon>Brachycera</taxon>
        <taxon>Muscomorpha</taxon>
        <taxon>Oestroidea</taxon>
        <taxon>Calliphoridae</taxon>
        <taxon>Luciliinae</taxon>
        <taxon>Lucilia</taxon>
    </lineage>
</organism>
<dbReference type="InterPro" id="IPR036179">
    <property type="entry name" value="Ig-like_dom_sf"/>
</dbReference>
<reference evidence="2 3" key="1">
    <citation type="journal article" date="2015" name="Nat. Commun.">
        <title>Lucilia cuprina genome unlocks parasitic fly biology to underpin future interventions.</title>
        <authorList>
            <person name="Anstead C.A."/>
            <person name="Korhonen P.K."/>
            <person name="Young N.D."/>
            <person name="Hall R.S."/>
            <person name="Jex A.R."/>
            <person name="Murali S.C."/>
            <person name="Hughes D.S."/>
            <person name="Lee S.F."/>
            <person name="Perry T."/>
            <person name="Stroehlein A.J."/>
            <person name="Ansell B.R."/>
            <person name="Breugelmans B."/>
            <person name="Hofmann A."/>
            <person name="Qu J."/>
            <person name="Dugan S."/>
            <person name="Lee S.L."/>
            <person name="Chao H."/>
            <person name="Dinh H."/>
            <person name="Han Y."/>
            <person name="Doddapaneni H.V."/>
            <person name="Worley K.C."/>
            <person name="Muzny D.M."/>
            <person name="Ioannidis P."/>
            <person name="Waterhouse R.M."/>
            <person name="Zdobnov E.M."/>
            <person name="James P.J."/>
            <person name="Bagnall N.H."/>
            <person name="Kotze A.C."/>
            <person name="Gibbs R.A."/>
            <person name="Richards S."/>
            <person name="Batterham P."/>
            <person name="Gasser R.B."/>
        </authorList>
    </citation>
    <scope>NUCLEOTIDE SEQUENCE [LARGE SCALE GENOMIC DNA]</scope>
    <source>
        <strain evidence="2 3">LS</strain>
        <tissue evidence="2">Full body</tissue>
    </source>
</reference>
<dbReference type="InterPro" id="IPR007110">
    <property type="entry name" value="Ig-like_dom"/>
</dbReference>
<dbReference type="CDD" id="cd00096">
    <property type="entry name" value="Ig"/>
    <property type="match status" value="2"/>
</dbReference>
<feature type="non-terminal residue" evidence="2">
    <location>
        <position position="207"/>
    </location>
</feature>
<dbReference type="Gene3D" id="2.60.40.10">
    <property type="entry name" value="Immunoglobulins"/>
    <property type="match status" value="2"/>
</dbReference>
<feature type="domain" description="Ig-like" evidence="1">
    <location>
        <begin position="1"/>
        <end position="50"/>
    </location>
</feature>
<evidence type="ECO:0000313" key="2">
    <source>
        <dbReference type="EMBL" id="KNC32374.1"/>
    </source>
</evidence>
<accession>A0A0L0CLR9</accession>
<name>A0A0L0CLR9_LUCCU</name>
<gene>
    <name evidence="2" type="ORF">FF38_13600</name>
</gene>
<sequence length="207" mass="23392">MVFSHPPVFRIEWRHNGNPLPRNISQGVIVSNHSLVLQGVTRSTAGNYSCVGFNAEDAPTCVPNQPRIYGVAKQEDAKIKCSVDANPPDVDFTWTFNNSAESIDVATNHISRLGTSSTVTYTPITELDYGTLLCVATNKIGKQRIPCIFHIIAAVIVFVLKFEKIFYLKQINNLLYFDNNNTQNFVLNLKIFFKYILNFNKKFNKNL</sequence>
<protein>
    <recommendedName>
        <fullName evidence="1">Ig-like domain-containing protein</fullName>
    </recommendedName>
</protein>
<dbReference type="EMBL" id="JRES01000313">
    <property type="protein sequence ID" value="KNC32374.1"/>
    <property type="molecule type" value="Genomic_DNA"/>
</dbReference>
<dbReference type="AlphaFoldDB" id="A0A0L0CLR9"/>
<comment type="caution">
    <text evidence="2">The sequence shown here is derived from an EMBL/GenBank/DDBJ whole genome shotgun (WGS) entry which is preliminary data.</text>
</comment>
<dbReference type="SUPFAM" id="SSF48726">
    <property type="entry name" value="Immunoglobulin"/>
    <property type="match status" value="2"/>
</dbReference>
<keyword evidence="3" id="KW-1185">Reference proteome</keyword>
<dbReference type="PANTHER" id="PTHR23278:SF25">
    <property type="entry name" value="GH14967P"/>
    <property type="match status" value="1"/>
</dbReference>